<evidence type="ECO:0000313" key="8">
    <source>
        <dbReference type="EMBL" id="AWW32840.1"/>
    </source>
</evidence>
<dbReference type="EMBL" id="CP030041">
    <property type="protein sequence ID" value="AWW32840.1"/>
    <property type="molecule type" value="Genomic_DNA"/>
</dbReference>
<dbReference type="GO" id="GO:0004065">
    <property type="term" value="F:arylsulfatase activity"/>
    <property type="evidence" value="ECO:0007669"/>
    <property type="project" value="TreeGrafter"/>
</dbReference>
<dbReference type="AlphaFoldDB" id="A0A2Z4IPZ7"/>
<dbReference type="InterPro" id="IPR050738">
    <property type="entry name" value="Sulfatase"/>
</dbReference>
<evidence type="ECO:0000256" key="6">
    <source>
        <dbReference type="ARBA" id="ARBA00022837"/>
    </source>
</evidence>
<keyword evidence="9" id="KW-1185">Reference proteome</keyword>
<evidence type="ECO:0000256" key="3">
    <source>
        <dbReference type="ARBA" id="ARBA00022723"/>
    </source>
</evidence>
<dbReference type="PANTHER" id="PTHR42693:SF42">
    <property type="entry name" value="ARYLSULFATASE G"/>
    <property type="match status" value="1"/>
</dbReference>
<comment type="similarity">
    <text evidence="2">Belongs to the sulfatase family.</text>
</comment>
<keyword evidence="6" id="KW-0106">Calcium</keyword>
<dbReference type="SUPFAM" id="SSF53649">
    <property type="entry name" value="Alkaline phosphatase-like"/>
    <property type="match status" value="1"/>
</dbReference>
<feature type="domain" description="Sulfatase N-terminal" evidence="7">
    <location>
        <begin position="39"/>
        <end position="342"/>
    </location>
</feature>
<accession>A0A2Z4IPZ7</accession>
<protein>
    <submittedName>
        <fullName evidence="8">Sulfatase</fullName>
    </submittedName>
</protein>
<dbReference type="PANTHER" id="PTHR42693">
    <property type="entry name" value="ARYLSULFATASE FAMILY MEMBER"/>
    <property type="match status" value="1"/>
</dbReference>
<name>A0A2Z4IPZ7_9BACT</name>
<dbReference type="InterPro" id="IPR017850">
    <property type="entry name" value="Alkaline_phosphatase_core_sf"/>
</dbReference>
<gene>
    <name evidence="8" type="ORF">DN752_23355</name>
</gene>
<comment type="cofactor">
    <cofactor evidence="1">
        <name>Ca(2+)</name>
        <dbReference type="ChEBI" id="CHEBI:29108"/>
    </cofactor>
</comment>
<dbReference type="Gene3D" id="3.40.720.10">
    <property type="entry name" value="Alkaline Phosphatase, subunit A"/>
    <property type="match status" value="1"/>
</dbReference>
<evidence type="ECO:0000256" key="4">
    <source>
        <dbReference type="ARBA" id="ARBA00022729"/>
    </source>
</evidence>
<dbReference type="RefSeq" id="WP_112786212.1">
    <property type="nucleotide sequence ID" value="NZ_CP030041.1"/>
</dbReference>
<dbReference type="InterPro" id="IPR000917">
    <property type="entry name" value="Sulfatase_N"/>
</dbReference>
<proteinExistence type="inferred from homology"/>
<dbReference type="Gene3D" id="3.30.1120.10">
    <property type="match status" value="1"/>
</dbReference>
<dbReference type="KEGG" id="est:DN752_23355"/>
<evidence type="ECO:0000256" key="1">
    <source>
        <dbReference type="ARBA" id="ARBA00001913"/>
    </source>
</evidence>
<sequence>MNKVEALGILGLVLVIACFTSCKGEKTNSDMKTSGQKNPNIVLILSDDQAWTDYGFMGHEHIETPNIDRLAEESHTFTRGYVPTSLCSPSLASLITGLYPQQNGILGNDRILPTDDPSKKKEVRGENFKPLIKQFEKFETLPDLLKPKGYLSFQTGKWWIGNYKNGGFDKGMTHGDISRGGRHGDEGLKIGRNGMDPVFKYIDEAVEKKKPFFMWYAPMMPHGPHTPPDSLYQKYLKKTPSKYVAKYWAMCEWFDITCGQLMDYVDNKGLTDNTIFIYVCDNGWVQNEDNASYDKVSKRAPYDLGMRTPIMIKWQGQIKPLMDTSSIVSSIDIVPTVLSLLDLEKTEKMEGIDFLDQQALDNRETIYGEIYDHDFYSTEEDLFYNIVYQKPYKLIVPNKKNKPNEKIELYDIFQDPYEENEISEAHPQLVETLTKKAIEFRN</sequence>
<evidence type="ECO:0000313" key="9">
    <source>
        <dbReference type="Proteomes" id="UP000248688"/>
    </source>
</evidence>
<dbReference type="GO" id="GO:0046872">
    <property type="term" value="F:metal ion binding"/>
    <property type="evidence" value="ECO:0007669"/>
    <property type="project" value="UniProtKB-KW"/>
</dbReference>
<evidence type="ECO:0000256" key="2">
    <source>
        <dbReference type="ARBA" id="ARBA00008779"/>
    </source>
</evidence>
<dbReference type="PROSITE" id="PS51257">
    <property type="entry name" value="PROKAR_LIPOPROTEIN"/>
    <property type="match status" value="1"/>
</dbReference>
<evidence type="ECO:0000259" key="7">
    <source>
        <dbReference type="Pfam" id="PF00884"/>
    </source>
</evidence>
<evidence type="ECO:0000256" key="5">
    <source>
        <dbReference type="ARBA" id="ARBA00022801"/>
    </source>
</evidence>
<organism evidence="8 9">
    <name type="scientific">Echinicola strongylocentroti</name>
    <dbReference type="NCBI Taxonomy" id="1795355"/>
    <lineage>
        <taxon>Bacteria</taxon>
        <taxon>Pseudomonadati</taxon>
        <taxon>Bacteroidota</taxon>
        <taxon>Cytophagia</taxon>
        <taxon>Cytophagales</taxon>
        <taxon>Cyclobacteriaceae</taxon>
        <taxon>Echinicola</taxon>
    </lineage>
</organism>
<keyword evidence="4" id="KW-0732">Signal</keyword>
<dbReference type="OrthoDB" id="9803751at2"/>
<keyword evidence="5" id="KW-0378">Hydrolase</keyword>
<dbReference type="Pfam" id="PF00884">
    <property type="entry name" value="Sulfatase"/>
    <property type="match status" value="1"/>
</dbReference>
<dbReference type="Proteomes" id="UP000248688">
    <property type="component" value="Chromosome"/>
</dbReference>
<reference evidence="8 9" key="1">
    <citation type="submission" date="2018-06" db="EMBL/GenBank/DDBJ databases">
        <title>Echinicola strongylocentroti sp. nov., isolated from a sea urchin Strongylocentrotus intermedius.</title>
        <authorList>
            <person name="Bae S.S."/>
        </authorList>
    </citation>
    <scope>NUCLEOTIDE SEQUENCE [LARGE SCALE GENOMIC DNA]</scope>
    <source>
        <strain evidence="8 9">MEBiC08714</strain>
    </source>
</reference>
<keyword evidence="3" id="KW-0479">Metal-binding</keyword>